<dbReference type="Gene3D" id="1.10.260.40">
    <property type="entry name" value="lambda repressor-like DNA-binding domains"/>
    <property type="match status" value="1"/>
</dbReference>
<evidence type="ECO:0008006" key="4">
    <source>
        <dbReference type="Google" id="ProtNLM"/>
    </source>
</evidence>
<name>A0A1F5E3E4_9BACT</name>
<evidence type="ECO:0000313" key="2">
    <source>
        <dbReference type="EMBL" id="OGD61893.1"/>
    </source>
</evidence>
<dbReference type="InterPro" id="IPR001387">
    <property type="entry name" value="Cro/C1-type_HTH"/>
</dbReference>
<accession>A0A1F5E3E4</accession>
<dbReference type="CDD" id="cd00093">
    <property type="entry name" value="HTH_XRE"/>
    <property type="match status" value="1"/>
</dbReference>
<keyword evidence="1" id="KW-0472">Membrane</keyword>
<reference evidence="2 3" key="1">
    <citation type="journal article" date="2016" name="Nat. Commun.">
        <title>Thousands of microbial genomes shed light on interconnected biogeochemical processes in an aquifer system.</title>
        <authorList>
            <person name="Anantharaman K."/>
            <person name="Brown C.T."/>
            <person name="Hug L.A."/>
            <person name="Sharon I."/>
            <person name="Castelle C.J."/>
            <person name="Probst A.J."/>
            <person name="Thomas B.C."/>
            <person name="Singh A."/>
            <person name="Wilkins M.J."/>
            <person name="Karaoz U."/>
            <person name="Brodie E.L."/>
            <person name="Williams K.H."/>
            <person name="Hubbard S.S."/>
            <person name="Banfield J.F."/>
        </authorList>
    </citation>
    <scope>NUCLEOTIDE SEQUENCE [LARGE SCALE GENOMIC DNA]</scope>
</reference>
<protein>
    <recommendedName>
        <fullName evidence="4">HTH cro/C1-type domain-containing protein</fullName>
    </recommendedName>
</protein>
<dbReference type="InterPro" id="IPR010982">
    <property type="entry name" value="Lambda_DNA-bd_dom_sf"/>
</dbReference>
<sequence>MKTIGQLLRQSRLKEGKSIVQLSKETKIPRSTLEAIENDNFGNLPASPFVKGFIRNYAQAVNLDPEKALATFRRGFTANESEEIIPPGLTKPLNEPSPWFRKIMVIGALSLVIGLFIFYLGWQLKSYWAPPKLTITQPKAATVLKGPLVEVKGLVSADSSVTVNDQLAETFPNGEFRVNVYLLPGKNTLDVKAKNRQGKITAEQLAVEVVDK</sequence>
<dbReference type="Gene3D" id="2.60.40.10">
    <property type="entry name" value="Immunoglobulins"/>
    <property type="match status" value="1"/>
</dbReference>
<gene>
    <name evidence="2" type="ORF">A2160_00840</name>
</gene>
<keyword evidence="1" id="KW-1133">Transmembrane helix</keyword>
<dbReference type="InterPro" id="IPR050400">
    <property type="entry name" value="Bact_Cytoskel_RodZ"/>
</dbReference>
<dbReference type="PANTHER" id="PTHR34475">
    <property type="match status" value="1"/>
</dbReference>
<dbReference type="Proteomes" id="UP000177006">
    <property type="component" value="Unassembled WGS sequence"/>
</dbReference>
<evidence type="ECO:0000313" key="3">
    <source>
        <dbReference type="Proteomes" id="UP000177006"/>
    </source>
</evidence>
<keyword evidence="1" id="KW-0812">Transmembrane</keyword>
<dbReference type="Pfam" id="PF13413">
    <property type="entry name" value="HTH_25"/>
    <property type="match status" value="1"/>
</dbReference>
<dbReference type="Pfam" id="PF09136">
    <property type="entry name" value="Glucodextran_B"/>
    <property type="match status" value="1"/>
</dbReference>
<dbReference type="STRING" id="1797457.A2160_00840"/>
<organism evidence="2 3">
    <name type="scientific">Candidatus Beckwithbacteria bacterium RBG_13_42_9</name>
    <dbReference type="NCBI Taxonomy" id="1797457"/>
    <lineage>
        <taxon>Bacteria</taxon>
        <taxon>Candidatus Beckwithiibacteriota</taxon>
    </lineage>
</organism>
<dbReference type="SUPFAM" id="SSF47413">
    <property type="entry name" value="lambda repressor-like DNA-binding domains"/>
    <property type="match status" value="1"/>
</dbReference>
<dbReference type="GO" id="GO:0003677">
    <property type="term" value="F:DNA binding"/>
    <property type="evidence" value="ECO:0007669"/>
    <property type="project" value="InterPro"/>
</dbReference>
<evidence type="ECO:0000256" key="1">
    <source>
        <dbReference type="SAM" id="Phobius"/>
    </source>
</evidence>
<dbReference type="PANTHER" id="PTHR34475:SF1">
    <property type="entry name" value="CYTOSKELETON PROTEIN RODZ"/>
    <property type="match status" value="1"/>
</dbReference>
<comment type="caution">
    <text evidence="2">The sequence shown here is derived from an EMBL/GenBank/DDBJ whole genome shotgun (WGS) entry which is preliminary data.</text>
</comment>
<dbReference type="EMBL" id="MEZK01000030">
    <property type="protein sequence ID" value="OGD61893.1"/>
    <property type="molecule type" value="Genomic_DNA"/>
</dbReference>
<dbReference type="InterPro" id="IPR013783">
    <property type="entry name" value="Ig-like_fold"/>
</dbReference>
<proteinExistence type="predicted"/>
<feature type="transmembrane region" description="Helical" evidence="1">
    <location>
        <begin position="103"/>
        <end position="122"/>
    </location>
</feature>
<dbReference type="AlphaFoldDB" id="A0A1F5E3E4"/>